<comment type="caution">
    <text evidence="2">The sequence shown here is derived from an EMBL/GenBank/DDBJ whole genome shotgun (WGS) entry which is preliminary data.</text>
</comment>
<feature type="region of interest" description="Disordered" evidence="1">
    <location>
        <begin position="97"/>
        <end position="128"/>
    </location>
</feature>
<reference evidence="2 3" key="1">
    <citation type="submission" date="2019-01" db="EMBL/GenBank/DDBJ databases">
        <title>Sequencing of cultivated peanut Arachis hypogaea provides insights into genome evolution and oil improvement.</title>
        <authorList>
            <person name="Chen X."/>
        </authorList>
    </citation>
    <scope>NUCLEOTIDE SEQUENCE [LARGE SCALE GENOMIC DNA]</scope>
    <source>
        <strain evidence="3">cv. Fuhuasheng</strain>
        <strain evidence="2">GDAAS-fuhuasheng2018</strain>
        <tissue evidence="2">Leaves</tissue>
    </source>
</reference>
<accession>A0A444YWZ8</accession>
<dbReference type="AlphaFoldDB" id="A0A444YWZ8"/>
<dbReference type="EMBL" id="SDMP01000015">
    <property type="protein sequence ID" value="RYR06459.1"/>
    <property type="molecule type" value="Genomic_DNA"/>
</dbReference>
<name>A0A444YWZ8_ARAHY</name>
<protein>
    <submittedName>
        <fullName evidence="2">Uncharacterized protein</fullName>
    </submittedName>
</protein>
<dbReference type="EMBL" id="SDMP01000015">
    <property type="protein sequence ID" value="RYR06457.1"/>
    <property type="molecule type" value="Genomic_DNA"/>
</dbReference>
<dbReference type="STRING" id="3818.A0A444YWZ8"/>
<proteinExistence type="predicted"/>
<dbReference type="PANTHER" id="PTHR35110:SF3">
    <property type="entry name" value="OS08G0360000 PROTEIN"/>
    <property type="match status" value="1"/>
</dbReference>
<keyword evidence="3" id="KW-1185">Reference proteome</keyword>
<dbReference type="PANTHER" id="PTHR35110">
    <property type="entry name" value="EXPRESSED PROTEIN"/>
    <property type="match status" value="1"/>
</dbReference>
<gene>
    <name evidence="2" type="ORF">Ahy_B05g073792</name>
</gene>
<evidence type="ECO:0000256" key="1">
    <source>
        <dbReference type="SAM" id="MobiDB-lite"/>
    </source>
</evidence>
<evidence type="ECO:0000313" key="2">
    <source>
        <dbReference type="EMBL" id="RYR06457.1"/>
    </source>
</evidence>
<evidence type="ECO:0000313" key="3">
    <source>
        <dbReference type="Proteomes" id="UP000289738"/>
    </source>
</evidence>
<sequence>MLGTAIRLFAKKPKPKMGPIELKTPPEQRLTITRVLFDIVKEHGPLTVQDTWEHVKEVGLKDLKGKQHMKIVLRWMRERQKLRLICNHNRVWHFQTPTKDPSLTCTAGTKRGGKHGGRLEEEDVDTNF</sequence>
<organism evidence="2 3">
    <name type="scientific">Arachis hypogaea</name>
    <name type="common">Peanut</name>
    <dbReference type="NCBI Taxonomy" id="3818"/>
    <lineage>
        <taxon>Eukaryota</taxon>
        <taxon>Viridiplantae</taxon>
        <taxon>Streptophyta</taxon>
        <taxon>Embryophyta</taxon>
        <taxon>Tracheophyta</taxon>
        <taxon>Spermatophyta</taxon>
        <taxon>Magnoliopsida</taxon>
        <taxon>eudicotyledons</taxon>
        <taxon>Gunneridae</taxon>
        <taxon>Pentapetalae</taxon>
        <taxon>rosids</taxon>
        <taxon>fabids</taxon>
        <taxon>Fabales</taxon>
        <taxon>Fabaceae</taxon>
        <taxon>Papilionoideae</taxon>
        <taxon>50 kb inversion clade</taxon>
        <taxon>dalbergioids sensu lato</taxon>
        <taxon>Dalbergieae</taxon>
        <taxon>Pterocarpus clade</taxon>
        <taxon>Arachis</taxon>
    </lineage>
</organism>
<feature type="compositionally biased region" description="Polar residues" evidence="1">
    <location>
        <begin position="97"/>
        <end position="107"/>
    </location>
</feature>
<dbReference type="Proteomes" id="UP000289738">
    <property type="component" value="Chromosome B05"/>
</dbReference>
<dbReference type="EMBL" id="SDMP01000015">
    <property type="protein sequence ID" value="RYR06458.1"/>
    <property type="molecule type" value="Genomic_DNA"/>
</dbReference>